<dbReference type="SUPFAM" id="SSF103473">
    <property type="entry name" value="MFS general substrate transporter"/>
    <property type="match status" value="1"/>
</dbReference>
<evidence type="ECO:0000256" key="2">
    <source>
        <dbReference type="ARBA" id="ARBA00022692"/>
    </source>
</evidence>
<organism evidence="6 7">
    <name type="scientific">Pieris brassicae</name>
    <name type="common">White butterfly</name>
    <name type="synonym">Large white butterfly</name>
    <dbReference type="NCBI Taxonomy" id="7116"/>
    <lineage>
        <taxon>Eukaryota</taxon>
        <taxon>Metazoa</taxon>
        <taxon>Ecdysozoa</taxon>
        <taxon>Arthropoda</taxon>
        <taxon>Hexapoda</taxon>
        <taxon>Insecta</taxon>
        <taxon>Pterygota</taxon>
        <taxon>Neoptera</taxon>
        <taxon>Endopterygota</taxon>
        <taxon>Lepidoptera</taxon>
        <taxon>Glossata</taxon>
        <taxon>Ditrysia</taxon>
        <taxon>Papilionoidea</taxon>
        <taxon>Pieridae</taxon>
        <taxon>Pierinae</taxon>
        <taxon>Pieris</taxon>
    </lineage>
</organism>
<protein>
    <recommendedName>
        <fullName evidence="8">Major facilitator superfamily (MFS) profile domain-containing protein</fullName>
    </recommendedName>
</protein>
<accession>A0A9P0TTM6</accession>
<feature type="transmembrane region" description="Helical" evidence="5">
    <location>
        <begin position="257"/>
        <end position="277"/>
    </location>
</feature>
<dbReference type="InterPro" id="IPR050549">
    <property type="entry name" value="MFS_Trehalose_Transporter"/>
</dbReference>
<feature type="transmembrane region" description="Helical" evidence="5">
    <location>
        <begin position="193"/>
        <end position="214"/>
    </location>
</feature>
<evidence type="ECO:0000313" key="6">
    <source>
        <dbReference type="EMBL" id="CAH4038216.1"/>
    </source>
</evidence>
<feature type="transmembrane region" description="Helical" evidence="5">
    <location>
        <begin position="29"/>
        <end position="51"/>
    </location>
</feature>
<feature type="transmembrane region" description="Helical" evidence="5">
    <location>
        <begin position="164"/>
        <end position="181"/>
    </location>
</feature>
<dbReference type="PANTHER" id="PTHR48021">
    <property type="match status" value="1"/>
</dbReference>
<evidence type="ECO:0000256" key="5">
    <source>
        <dbReference type="SAM" id="Phobius"/>
    </source>
</evidence>
<dbReference type="GO" id="GO:0022857">
    <property type="term" value="F:transmembrane transporter activity"/>
    <property type="evidence" value="ECO:0007669"/>
    <property type="project" value="InterPro"/>
</dbReference>
<dbReference type="AlphaFoldDB" id="A0A9P0TTM6"/>
<feature type="transmembrane region" description="Helical" evidence="5">
    <location>
        <begin position="122"/>
        <end position="144"/>
    </location>
</feature>
<keyword evidence="4 5" id="KW-0472">Membrane</keyword>
<evidence type="ECO:0008006" key="8">
    <source>
        <dbReference type="Google" id="ProtNLM"/>
    </source>
</evidence>
<keyword evidence="2 5" id="KW-0812">Transmembrane</keyword>
<evidence type="ECO:0000313" key="7">
    <source>
        <dbReference type="Proteomes" id="UP001152562"/>
    </source>
</evidence>
<comment type="caution">
    <text evidence="6">The sequence shown here is derived from an EMBL/GenBank/DDBJ whole genome shotgun (WGS) entry which is preliminary data.</text>
</comment>
<keyword evidence="3 5" id="KW-1133">Transmembrane helix</keyword>
<comment type="subcellular location">
    <subcellularLocation>
        <location evidence="1">Membrane</location>
    </subcellularLocation>
</comment>
<dbReference type="GO" id="GO:0016020">
    <property type="term" value="C:membrane"/>
    <property type="evidence" value="ECO:0007669"/>
    <property type="project" value="UniProtKB-SubCell"/>
</dbReference>
<dbReference type="EMBL" id="CALOZG010000086">
    <property type="protein sequence ID" value="CAH4038216.1"/>
    <property type="molecule type" value="Genomic_DNA"/>
</dbReference>
<feature type="transmembrane region" description="Helical" evidence="5">
    <location>
        <begin position="283"/>
        <end position="306"/>
    </location>
</feature>
<sequence length="326" mass="36507">METGWLSPLIEELQSEYSPLGTPVSDMVVSWWATIIPFCGAFLVPICTYLADNFGRKLSIIAVILPEIEAYETVAFLRGLKINDKRVGRAVQYMEKQEEEFKNLPKIGITSILNDKLLRRGFILLVMIFATQAFSGAFVIITYASVILASMGTKLPINPELETVSLPIVMIIASLMLTFIAEKFGRRTLQASGYLISALTFTILATFILLQYYGYATPRWLPIGCMATIVAMYAGTIRPLPFIVATEILHFRVRAKLMGVLTMFIGLMNSVHLISYIPMKTYLGLSATLMIFGICNVFGILFSLLLPETKGKTVEEIRTQIERRMK</sequence>
<evidence type="ECO:0000256" key="4">
    <source>
        <dbReference type="ARBA" id="ARBA00023136"/>
    </source>
</evidence>
<dbReference type="InterPro" id="IPR005828">
    <property type="entry name" value="MFS_sugar_transport-like"/>
</dbReference>
<gene>
    <name evidence="6" type="ORF">PIBRA_LOCUS13808</name>
</gene>
<name>A0A9P0TTM6_PIEBR</name>
<evidence type="ECO:0000256" key="1">
    <source>
        <dbReference type="ARBA" id="ARBA00004370"/>
    </source>
</evidence>
<reference evidence="6" key="1">
    <citation type="submission" date="2022-05" db="EMBL/GenBank/DDBJ databases">
        <authorList>
            <person name="Okamura Y."/>
        </authorList>
    </citation>
    <scope>NUCLEOTIDE SEQUENCE</scope>
</reference>
<feature type="transmembrane region" description="Helical" evidence="5">
    <location>
        <begin position="220"/>
        <end position="245"/>
    </location>
</feature>
<dbReference type="Pfam" id="PF00083">
    <property type="entry name" value="Sugar_tr"/>
    <property type="match status" value="1"/>
</dbReference>
<evidence type="ECO:0000256" key="3">
    <source>
        <dbReference type="ARBA" id="ARBA00022989"/>
    </source>
</evidence>
<keyword evidence="7" id="KW-1185">Reference proteome</keyword>
<dbReference type="InterPro" id="IPR036259">
    <property type="entry name" value="MFS_trans_sf"/>
</dbReference>
<dbReference type="PANTHER" id="PTHR48021:SF89">
    <property type="entry name" value="FI02132P-RELATED"/>
    <property type="match status" value="1"/>
</dbReference>
<dbReference type="Gene3D" id="1.20.1250.20">
    <property type="entry name" value="MFS general substrate transporter like domains"/>
    <property type="match status" value="1"/>
</dbReference>
<dbReference type="Proteomes" id="UP001152562">
    <property type="component" value="Unassembled WGS sequence"/>
</dbReference>
<proteinExistence type="predicted"/>